<evidence type="ECO:0000313" key="1">
    <source>
        <dbReference type="EMBL" id="KAF2430222.1"/>
    </source>
</evidence>
<dbReference type="AlphaFoldDB" id="A0A9P4TYU4"/>
<protein>
    <submittedName>
        <fullName evidence="1">Uncharacterized protein</fullName>
    </submittedName>
</protein>
<accession>A0A9P4TYU4</accession>
<dbReference type="EMBL" id="MU007040">
    <property type="protein sequence ID" value="KAF2430222.1"/>
    <property type="molecule type" value="Genomic_DNA"/>
</dbReference>
<dbReference type="Proteomes" id="UP000800235">
    <property type="component" value="Unassembled WGS sequence"/>
</dbReference>
<keyword evidence="2" id="KW-1185">Reference proteome</keyword>
<reference evidence="1" key="1">
    <citation type="journal article" date="2020" name="Stud. Mycol.">
        <title>101 Dothideomycetes genomes: a test case for predicting lifestyles and emergence of pathogens.</title>
        <authorList>
            <person name="Haridas S."/>
            <person name="Albert R."/>
            <person name="Binder M."/>
            <person name="Bloem J."/>
            <person name="Labutti K."/>
            <person name="Salamov A."/>
            <person name="Andreopoulos B."/>
            <person name="Baker S."/>
            <person name="Barry K."/>
            <person name="Bills G."/>
            <person name="Bluhm B."/>
            <person name="Cannon C."/>
            <person name="Castanera R."/>
            <person name="Culley D."/>
            <person name="Daum C."/>
            <person name="Ezra D."/>
            <person name="Gonzalez J."/>
            <person name="Henrissat B."/>
            <person name="Kuo A."/>
            <person name="Liang C."/>
            <person name="Lipzen A."/>
            <person name="Lutzoni F."/>
            <person name="Magnuson J."/>
            <person name="Mondo S."/>
            <person name="Nolan M."/>
            <person name="Ohm R."/>
            <person name="Pangilinan J."/>
            <person name="Park H.-J."/>
            <person name="Ramirez L."/>
            <person name="Alfaro M."/>
            <person name="Sun H."/>
            <person name="Tritt A."/>
            <person name="Yoshinaga Y."/>
            <person name="Zwiers L.-H."/>
            <person name="Turgeon B."/>
            <person name="Goodwin S."/>
            <person name="Spatafora J."/>
            <person name="Crous P."/>
            <person name="Grigoriev I."/>
        </authorList>
    </citation>
    <scope>NUCLEOTIDE SEQUENCE</scope>
    <source>
        <strain evidence="1">CBS 130266</strain>
    </source>
</reference>
<proteinExistence type="predicted"/>
<name>A0A9P4TYU4_9PEZI</name>
<sequence>MPVQPKANLRPVSFLDGVRIEWEQNEAIVAFAVYKARSGDIAALLACCLSFFANWPLGVLANNVVARVAAVAITSEKASVRLLFTDLLLQRSMDCITQGFEGVAAAVFKLRQVVVYSAMGPGTRRNIVSFSASSLLMSKSFVRGRPTGLVCLISAVFEEAVETARLRATFVEREPASGTPATSTLLDGLLSLRLANGFERSGLVVSVLEAAIV</sequence>
<comment type="caution">
    <text evidence="1">The sequence shown here is derived from an EMBL/GenBank/DDBJ whole genome shotgun (WGS) entry which is preliminary data.</text>
</comment>
<organism evidence="1 2">
    <name type="scientific">Tothia fuscella</name>
    <dbReference type="NCBI Taxonomy" id="1048955"/>
    <lineage>
        <taxon>Eukaryota</taxon>
        <taxon>Fungi</taxon>
        <taxon>Dikarya</taxon>
        <taxon>Ascomycota</taxon>
        <taxon>Pezizomycotina</taxon>
        <taxon>Dothideomycetes</taxon>
        <taxon>Pleosporomycetidae</taxon>
        <taxon>Venturiales</taxon>
        <taxon>Cylindrosympodiaceae</taxon>
        <taxon>Tothia</taxon>
    </lineage>
</organism>
<gene>
    <name evidence="1" type="ORF">EJ08DRAFT_245946</name>
</gene>
<evidence type="ECO:0000313" key="2">
    <source>
        <dbReference type="Proteomes" id="UP000800235"/>
    </source>
</evidence>